<gene>
    <name evidence="1" type="ORF">Dfulv_45355</name>
</gene>
<evidence type="ECO:0000313" key="2">
    <source>
        <dbReference type="Proteomes" id="UP001059617"/>
    </source>
</evidence>
<accession>A0ABY5VYV9</accession>
<proteinExistence type="predicted"/>
<reference evidence="1" key="1">
    <citation type="submission" date="2021-04" db="EMBL/GenBank/DDBJ databases">
        <authorList>
            <person name="Hartkoorn R.C."/>
            <person name="Beaudoing E."/>
            <person name="Hot D."/>
        </authorList>
    </citation>
    <scope>NUCLEOTIDE SEQUENCE</scope>
    <source>
        <strain evidence="1">NRRL B-16292</strain>
    </source>
</reference>
<reference evidence="1" key="2">
    <citation type="submission" date="2022-09" db="EMBL/GenBank/DDBJ databases">
        <title>Biosynthetic gene clusters of Dactylosporangioum fulvum.</title>
        <authorList>
            <person name="Caradec T."/>
        </authorList>
    </citation>
    <scope>NUCLEOTIDE SEQUENCE</scope>
    <source>
        <strain evidence="1">NRRL B-16292</strain>
    </source>
</reference>
<sequence length="71" mass="7654">MIAVKKLIDAVSDALAEVNALLGTRTQKDAINTALREVAAVQRRAKALDELTEIAATGAFDHLLDKGKRRP</sequence>
<organism evidence="1 2">
    <name type="scientific">Dactylosporangium fulvum</name>
    <dbReference type="NCBI Taxonomy" id="53359"/>
    <lineage>
        <taxon>Bacteria</taxon>
        <taxon>Bacillati</taxon>
        <taxon>Actinomycetota</taxon>
        <taxon>Actinomycetes</taxon>
        <taxon>Micromonosporales</taxon>
        <taxon>Micromonosporaceae</taxon>
        <taxon>Dactylosporangium</taxon>
    </lineage>
</organism>
<dbReference type="RefSeq" id="WP_259859991.1">
    <property type="nucleotide sequence ID" value="NZ_BAAAST010000013.1"/>
</dbReference>
<protein>
    <submittedName>
        <fullName evidence="1">DUF2191 domain-containing protein</fullName>
    </submittedName>
</protein>
<dbReference type="EMBL" id="CP073720">
    <property type="protein sequence ID" value="UWP82219.1"/>
    <property type="molecule type" value="Genomic_DNA"/>
</dbReference>
<keyword evidence="2" id="KW-1185">Reference proteome</keyword>
<name>A0ABY5VYV9_9ACTN</name>
<dbReference type="Proteomes" id="UP001059617">
    <property type="component" value="Chromosome"/>
</dbReference>
<evidence type="ECO:0000313" key="1">
    <source>
        <dbReference type="EMBL" id="UWP82219.1"/>
    </source>
</evidence>